<organism evidence="1 2">
    <name type="scientific">Lentinula detonsa</name>
    <dbReference type="NCBI Taxonomy" id="2804962"/>
    <lineage>
        <taxon>Eukaryota</taxon>
        <taxon>Fungi</taxon>
        <taxon>Dikarya</taxon>
        <taxon>Basidiomycota</taxon>
        <taxon>Agaricomycotina</taxon>
        <taxon>Agaricomycetes</taxon>
        <taxon>Agaricomycetidae</taxon>
        <taxon>Agaricales</taxon>
        <taxon>Marasmiineae</taxon>
        <taxon>Omphalotaceae</taxon>
        <taxon>Lentinula</taxon>
    </lineage>
</organism>
<dbReference type="Proteomes" id="UP001163850">
    <property type="component" value="Unassembled WGS sequence"/>
</dbReference>
<dbReference type="AlphaFoldDB" id="A0AA38Q509"/>
<dbReference type="GO" id="GO:0003723">
    <property type="term" value="F:RNA binding"/>
    <property type="evidence" value="ECO:0007669"/>
    <property type="project" value="TreeGrafter"/>
</dbReference>
<dbReference type="PANTHER" id="PTHR15633:SF2">
    <property type="entry name" value="NUCLEOLAR PROTEIN 11"/>
    <property type="match status" value="1"/>
</dbReference>
<dbReference type="EMBL" id="MU801920">
    <property type="protein sequence ID" value="KAJ3987674.1"/>
    <property type="molecule type" value="Genomic_DNA"/>
</dbReference>
<accession>A0AA38Q509</accession>
<dbReference type="PANTHER" id="PTHR15633">
    <property type="entry name" value="NUCLEOLAR PROTEIN 11"/>
    <property type="match status" value="1"/>
</dbReference>
<dbReference type="GO" id="GO:0005730">
    <property type="term" value="C:nucleolus"/>
    <property type="evidence" value="ECO:0007669"/>
    <property type="project" value="TreeGrafter"/>
</dbReference>
<evidence type="ECO:0000313" key="1">
    <source>
        <dbReference type="EMBL" id="KAJ3987674.1"/>
    </source>
</evidence>
<reference evidence="1" key="1">
    <citation type="submission" date="2022-08" db="EMBL/GenBank/DDBJ databases">
        <authorList>
            <consortium name="DOE Joint Genome Institute"/>
            <person name="Min B."/>
            <person name="Riley R."/>
            <person name="Sierra-Patev S."/>
            <person name="Naranjo-Ortiz M."/>
            <person name="Looney B."/>
            <person name="Konkel Z."/>
            <person name="Slot J.C."/>
            <person name="Sakamoto Y."/>
            <person name="Steenwyk J.L."/>
            <person name="Rokas A."/>
            <person name="Carro J."/>
            <person name="Camarero S."/>
            <person name="Ferreira P."/>
            <person name="Molpeceres G."/>
            <person name="Ruiz-Duenas F.J."/>
            <person name="Serrano A."/>
            <person name="Henrissat B."/>
            <person name="Drula E."/>
            <person name="Hughes K.W."/>
            <person name="Mata J.L."/>
            <person name="Ishikawa N.K."/>
            <person name="Vargas-Isla R."/>
            <person name="Ushijima S."/>
            <person name="Smith C.A."/>
            <person name="Ahrendt S."/>
            <person name="Andreopoulos W."/>
            <person name="He G."/>
            <person name="Labutti K."/>
            <person name="Lipzen A."/>
            <person name="Ng V."/>
            <person name="Sandor L."/>
            <person name="Barry K."/>
            <person name="Martinez A.T."/>
            <person name="Xiao Y."/>
            <person name="Gibbons J.G."/>
            <person name="Terashima K."/>
            <person name="Hibbett D.S."/>
            <person name="Grigoriev I.V."/>
        </authorList>
    </citation>
    <scope>NUCLEOTIDE SEQUENCE</scope>
    <source>
        <strain evidence="1">TFB7829</strain>
    </source>
</reference>
<dbReference type="GO" id="GO:0030490">
    <property type="term" value="P:maturation of SSU-rRNA"/>
    <property type="evidence" value="ECO:0007669"/>
    <property type="project" value="InterPro"/>
</dbReference>
<protein>
    <submittedName>
        <fullName evidence="1">Uncharacterized protein</fullName>
    </submittedName>
</protein>
<proteinExistence type="predicted"/>
<evidence type="ECO:0000313" key="2">
    <source>
        <dbReference type="Proteomes" id="UP001163850"/>
    </source>
</evidence>
<name>A0AA38Q509_9AGAR</name>
<gene>
    <name evidence="1" type="ORF">F5890DRAFT_1404743</name>
</gene>
<sequence length="786" mass="86747">MEASVGEPFLLSSYTTSKKISKSSKSSGELPNIYASHYKAGRSSEGYVTVAAQGDGVHVLDLTTLHPIISHTLGPATTFACPPVTRSQLQSANHVCTTYAAISSSPDISENEQNRTIWMWKEDLSSSVADRAAQKKKAITLPHHISRMYIEEDQHLLVTSPQGDVTVLRDDLQSQATHTSKFEVMKTFVFLGEKCTFLPARSGPPPATVVVSLVSSNPNVLIQILAIDQEDQFHELGDIELPIKSQAFCNVSFNETGFFSILLKTGIWQSFILKPTDDSFYLNTLENIQLTSLSFITSSNGAETSVISLGSSHVLLAGLTGSASNREVVLLFWDLSFSVLLASRTLALPPNLPGGNVSVTLVDALSSSNVLLLLSPTSHTSDRRQSQSQSPSVSSVWVVPVTVPPNSSIANALGRAAAAAAWLATGHPPDDLHDAEKTKLLKEMRSAIDRNQPENANVVFFEWEKRAVSEDSSSKDQLVRSIFLIYGYNFTKEILNIVLQPSKPLKTVYSSKIVLHLLEKKVVSTGMLEAGILPMLRLRNDWKSICLALTRVPDLREVEIVECLCFVLARHRHALRAASLDTMQVDSAPSLDDDTPTLHTFLSLVLRYSFSSIPLRVAFRRYLSDADDVVCLLEILDAWIGQWAGRDARLLPSNKIIKKNEFGIYVMKLDSKESQPDIPSMLQITTFLQCLIDTSFLNLIQTPSAYRILRRIQSHIDPEIKYIDQTEQLRGPLELFAKAQAKAIKEAKAAKEGVKVPPSDRRQRKKLLQEQAGAAIGLYQLEELTL</sequence>
<dbReference type="InterPro" id="IPR042859">
    <property type="entry name" value="NOL11"/>
</dbReference>
<comment type="caution">
    <text evidence="1">The sequence shown here is derived from an EMBL/GenBank/DDBJ whole genome shotgun (WGS) entry which is preliminary data.</text>
</comment>